<accession>A0A0M0JMG1</accession>
<organism evidence="2 3">
    <name type="scientific">Chrysochromulina tobinii</name>
    <dbReference type="NCBI Taxonomy" id="1460289"/>
    <lineage>
        <taxon>Eukaryota</taxon>
        <taxon>Haptista</taxon>
        <taxon>Haptophyta</taxon>
        <taxon>Prymnesiophyceae</taxon>
        <taxon>Prymnesiales</taxon>
        <taxon>Chrysochromulinaceae</taxon>
        <taxon>Chrysochromulina</taxon>
    </lineage>
</organism>
<dbReference type="Proteomes" id="UP000037460">
    <property type="component" value="Unassembled WGS sequence"/>
</dbReference>
<name>A0A0M0JMG1_9EUKA</name>
<dbReference type="EMBL" id="JWZX01002670">
    <property type="protein sequence ID" value="KOO27766.1"/>
    <property type="molecule type" value="Genomic_DNA"/>
</dbReference>
<feature type="region of interest" description="Disordered" evidence="1">
    <location>
        <begin position="241"/>
        <end position="270"/>
    </location>
</feature>
<evidence type="ECO:0000256" key="1">
    <source>
        <dbReference type="SAM" id="MobiDB-lite"/>
    </source>
</evidence>
<feature type="region of interest" description="Disordered" evidence="1">
    <location>
        <begin position="1"/>
        <end position="55"/>
    </location>
</feature>
<dbReference type="OrthoDB" id="10676487at2759"/>
<dbReference type="AlphaFoldDB" id="A0A0M0JMG1"/>
<keyword evidence="3" id="KW-1185">Reference proteome</keyword>
<protein>
    <submittedName>
        <fullName evidence="2">Uncharacterized protein</fullName>
    </submittedName>
</protein>
<evidence type="ECO:0000313" key="2">
    <source>
        <dbReference type="EMBL" id="KOO27766.1"/>
    </source>
</evidence>
<reference evidence="3" key="1">
    <citation type="journal article" date="2015" name="PLoS Genet.">
        <title>Genome Sequence and Transcriptome Analyses of Chrysochromulina tobin: Metabolic Tools for Enhanced Algal Fitness in the Prominent Order Prymnesiales (Haptophyceae).</title>
        <authorList>
            <person name="Hovde B.T."/>
            <person name="Deodato C.R."/>
            <person name="Hunsperger H.M."/>
            <person name="Ryken S.A."/>
            <person name="Yost W."/>
            <person name="Jha R.K."/>
            <person name="Patterson J."/>
            <person name="Monnat R.J. Jr."/>
            <person name="Barlow S.B."/>
            <person name="Starkenburg S.R."/>
            <person name="Cattolico R.A."/>
        </authorList>
    </citation>
    <scope>NUCLEOTIDE SEQUENCE</scope>
    <source>
        <strain evidence="3">CCMP291</strain>
    </source>
</reference>
<sequence>MAAPEENSQMLPPPTLTDMPPRVMSEETQWRRRRRREEPTTDEDTRSVVSSQWQPDAADVEMMHSLTMIDSLPVDALRLQGGSARVGRRVKRMKVDLAAMAMASDGGDARSATASLFTPLVEMKSEANELTGSALLCFLSPDTFVGFVELQSEEGQRHVLKLNGSESLTECDRAMCAVQDCCGDKAFLVTAQTAQTAQLAPGCAQPGRRKRSFLARSAGVGDYVAFEGRGIRFVTDFVPGEEQRAQRRREEHEGYAGDKSEAGSSGDEHELRSSMRGILPMLSGVAHVVAAAAPQSTPQPNPFTEGPFTEGPFTEGPFTTVATTQPNPFTLEELIGRGGTLLEPNGRADEDWLE</sequence>
<gene>
    <name evidence="2" type="ORF">Ctob_014496</name>
</gene>
<comment type="caution">
    <text evidence="2">The sequence shown here is derived from an EMBL/GenBank/DDBJ whole genome shotgun (WGS) entry which is preliminary data.</text>
</comment>
<evidence type="ECO:0000313" key="3">
    <source>
        <dbReference type="Proteomes" id="UP000037460"/>
    </source>
</evidence>
<proteinExistence type="predicted"/>
<feature type="compositionally biased region" description="Basic and acidic residues" evidence="1">
    <location>
        <begin position="24"/>
        <end position="46"/>
    </location>
</feature>